<name>A0A915JHL1_ROMCU</name>
<evidence type="ECO:0000313" key="2">
    <source>
        <dbReference type="Proteomes" id="UP000887565"/>
    </source>
</evidence>
<dbReference type="WBParaSite" id="nRc.2.0.1.t25592-RA">
    <property type="protein sequence ID" value="nRc.2.0.1.t25592-RA"/>
    <property type="gene ID" value="nRc.2.0.1.g25592"/>
</dbReference>
<dbReference type="Proteomes" id="UP000887565">
    <property type="component" value="Unplaced"/>
</dbReference>
<proteinExistence type="predicted"/>
<organism evidence="2 3">
    <name type="scientific">Romanomermis culicivorax</name>
    <name type="common">Nematode worm</name>
    <dbReference type="NCBI Taxonomy" id="13658"/>
    <lineage>
        <taxon>Eukaryota</taxon>
        <taxon>Metazoa</taxon>
        <taxon>Ecdysozoa</taxon>
        <taxon>Nematoda</taxon>
        <taxon>Enoplea</taxon>
        <taxon>Dorylaimia</taxon>
        <taxon>Mermithida</taxon>
        <taxon>Mermithoidea</taxon>
        <taxon>Mermithidae</taxon>
        <taxon>Romanomermis</taxon>
    </lineage>
</organism>
<reference evidence="3" key="1">
    <citation type="submission" date="2022-11" db="UniProtKB">
        <authorList>
            <consortium name="WormBaseParasite"/>
        </authorList>
    </citation>
    <scope>IDENTIFICATION</scope>
</reference>
<sequence>MNVPSPVLSIREATLTVSPKRQYLGKVTPTTPAATGPLFRPILRPTQLILTDFLSKKIVQATAPIRIDGFSAQQDSKSDKNFASKHETGVNVGRSGFPL</sequence>
<dbReference type="AlphaFoldDB" id="A0A915JHL1"/>
<accession>A0A915JHL1</accession>
<evidence type="ECO:0000313" key="3">
    <source>
        <dbReference type="WBParaSite" id="nRc.2.0.1.t25592-RA"/>
    </source>
</evidence>
<feature type="region of interest" description="Disordered" evidence="1">
    <location>
        <begin position="72"/>
        <end position="99"/>
    </location>
</feature>
<protein>
    <submittedName>
        <fullName evidence="3">Uncharacterized protein</fullName>
    </submittedName>
</protein>
<evidence type="ECO:0000256" key="1">
    <source>
        <dbReference type="SAM" id="MobiDB-lite"/>
    </source>
</evidence>
<keyword evidence="2" id="KW-1185">Reference proteome</keyword>
<feature type="compositionally biased region" description="Basic and acidic residues" evidence="1">
    <location>
        <begin position="76"/>
        <end position="88"/>
    </location>
</feature>